<evidence type="ECO:0000313" key="1">
    <source>
        <dbReference type="EMBL" id="MPM70691.1"/>
    </source>
</evidence>
<gene>
    <name evidence="1" type="ORF">SDC9_117648</name>
</gene>
<name>A0A645C196_9ZZZZ</name>
<proteinExistence type="predicted"/>
<protein>
    <submittedName>
        <fullName evidence="1">Uncharacterized protein</fullName>
    </submittedName>
</protein>
<dbReference type="EMBL" id="VSSQ01023622">
    <property type="protein sequence ID" value="MPM70691.1"/>
    <property type="molecule type" value="Genomic_DNA"/>
</dbReference>
<dbReference type="AlphaFoldDB" id="A0A645C196"/>
<reference evidence="1" key="1">
    <citation type="submission" date="2019-08" db="EMBL/GenBank/DDBJ databases">
        <authorList>
            <person name="Kucharzyk K."/>
            <person name="Murdoch R.W."/>
            <person name="Higgins S."/>
            <person name="Loffler F."/>
        </authorList>
    </citation>
    <scope>NUCLEOTIDE SEQUENCE</scope>
</reference>
<sequence length="90" mass="9822">MCGIPCKMPRRIGNIHHGGTAGDNAAADIYVGQLVRALCQSLIQRVDSTHAPAVINPVSGFDDFDSLVRSLQFLFVCLLIAHEKFLPVFQ</sequence>
<accession>A0A645C196</accession>
<comment type="caution">
    <text evidence="1">The sequence shown here is derived from an EMBL/GenBank/DDBJ whole genome shotgun (WGS) entry which is preliminary data.</text>
</comment>
<organism evidence="1">
    <name type="scientific">bioreactor metagenome</name>
    <dbReference type="NCBI Taxonomy" id="1076179"/>
    <lineage>
        <taxon>unclassified sequences</taxon>
        <taxon>metagenomes</taxon>
        <taxon>ecological metagenomes</taxon>
    </lineage>
</organism>